<evidence type="ECO:0000259" key="5">
    <source>
        <dbReference type="Pfam" id="PF00646"/>
    </source>
</evidence>
<dbReference type="SUPFAM" id="SSF50978">
    <property type="entry name" value="WD40 repeat-like"/>
    <property type="match status" value="1"/>
</dbReference>
<dbReference type="SMART" id="SM00320">
    <property type="entry name" value="WD40"/>
    <property type="match status" value="4"/>
</dbReference>
<feature type="compositionally biased region" description="Low complexity" evidence="4">
    <location>
        <begin position="29"/>
        <end position="55"/>
    </location>
</feature>
<dbReference type="OrthoDB" id="1065058at2759"/>
<sequence>MMPVIDPWDQKHQHQKQQRQHPQAPQPPAQQKKQSQQPQQYQNQFHHHQQQQQTPPERRFVLSSPPSFTRARKSSVDSTGSLTESERNRMISNSNNSNNNYTIVNNESSRHGRNRSSTSGDEMMIPSVQRGRLLQLDPLQETPATISGVRASGGVAGGGATSKYEMLLKQIAAQRTKLNALNSGAQTLTKAIAALDETLGEERDSREAVLQDASRAVDGWGQTWFAYSKCEPVEVLQERPNALASLIQGMTWEDKKELFEQLVRSCRPRETYQLQHQLTIRHGQVHGFDLLDGFSSDISTLVLKNLSFSDLANCRVVSRAWRQKAMAYDVLLSAMNRVTYADDTIDMDSQDDARKNWNQLCRYQERDLRWKRHKPASAYAMMGHTSYVTSLKDRGEWIISGGYDEKVRLWETATGKCVKIWEVDSAVSCVELLVDANIEGGGVVVAAFVDIGLVKVWSLHGPLNMYTLTGHQKGVRALAINESYLVTAGFDQTVLVWNWTTGRRIASFRAHNEVILSVHLAKNTVYTFCIDATLRVFDIPSRTLLHQVKLFEVQQGSPLQWSCLQGKMFLTATNRKVYVWQMEHLESLVQQQQHLQQQNLQQLLRYRSPSTVSLASSSDLGSEQQHYTPPISPSRTPLGPTPSSSLTNLTLQPDTPAPSSSTLSVLMSISTTESTYEGFGASVETRVKPCLTAVLTVSNDMWCGNVTHHAPPLLLIGSRSSPVKLSTVALTRDIIDPDKVYNNDYTPIQAAPKSWPFQGTPTGHGRGVMCIDSSSGRLVMGCTGGSVHVLNMDPAKRNLAPLRSNAAAMVVTLPHLTPTQMDSIRSVSPVNPLLPQAPVPIKTTATTTTVITTINAGGYPRRPSSTVFRGSSNTNNVIGRPGVLMFPSPSQSPTTTMACSMLVSPTTHLPRNSPPRGGIVSSSPYNKSAKKPITPQSEYEEQEVLVDSYDGDISREFSDGDMPMIGSLDFSFKASSPSSSTSPTSSPLISSTSTSKEDRRHSKGLLKPSIGGNAGTSAKSLPTSPTSRSTTTTGTRQKSASNRSPSNSNTATTPISSSSSYTSQTLSSLSKFIPSSPSKMMMRRRASSAAWTQQVTSTATTTVTKVTHPSSPSDGKTTTTGTGSSSSTSRPINIPSPVSALMMKGRNRSDPNLLASVHDVSESPVSTSRSLAKSWSLSSPWNSPSRIGSKK</sequence>
<keyword evidence="2" id="KW-0677">Repeat</keyword>
<dbReference type="InterPro" id="IPR015943">
    <property type="entry name" value="WD40/YVTN_repeat-like_dom_sf"/>
</dbReference>
<feature type="domain" description="F-box" evidence="5">
    <location>
        <begin position="295"/>
        <end position="323"/>
    </location>
</feature>
<dbReference type="InterPro" id="IPR052791">
    <property type="entry name" value="SSM1_domain"/>
</dbReference>
<evidence type="ECO:0000313" key="6">
    <source>
        <dbReference type="EMBL" id="KAF9156735.1"/>
    </source>
</evidence>
<dbReference type="PANTHER" id="PTHR47438">
    <property type="entry name" value="PHOSPHATE METABOLISM PROTEIN 8-RELATED"/>
    <property type="match status" value="1"/>
</dbReference>
<dbReference type="PROSITE" id="PS50294">
    <property type="entry name" value="WD_REPEATS_REGION"/>
    <property type="match status" value="1"/>
</dbReference>
<dbReference type="InterPro" id="IPR001680">
    <property type="entry name" value="WD40_rpt"/>
</dbReference>
<proteinExistence type="predicted"/>
<dbReference type="PANTHER" id="PTHR47438:SF1">
    <property type="entry name" value="PHOSPHATE METABOLISM PROTEIN 8-RELATED"/>
    <property type="match status" value="1"/>
</dbReference>
<evidence type="ECO:0000256" key="2">
    <source>
        <dbReference type="ARBA" id="ARBA00022737"/>
    </source>
</evidence>
<feature type="repeat" description="WD" evidence="3">
    <location>
        <begin position="381"/>
        <end position="420"/>
    </location>
</feature>
<feature type="compositionally biased region" description="Low complexity" evidence="4">
    <location>
        <begin position="90"/>
        <end position="107"/>
    </location>
</feature>
<protein>
    <recommendedName>
        <fullName evidence="5">F-box domain-containing protein</fullName>
    </recommendedName>
</protein>
<accession>A0A9P5S9R2</accession>
<dbReference type="EMBL" id="JAAAUQ010000014">
    <property type="protein sequence ID" value="KAF9156735.1"/>
    <property type="molecule type" value="Genomic_DNA"/>
</dbReference>
<feature type="repeat" description="WD" evidence="3">
    <location>
        <begin position="468"/>
        <end position="507"/>
    </location>
</feature>
<dbReference type="PROSITE" id="PS00678">
    <property type="entry name" value="WD_REPEATS_1"/>
    <property type="match status" value="1"/>
</dbReference>
<feature type="compositionally biased region" description="Low complexity" evidence="4">
    <location>
        <begin position="975"/>
        <end position="994"/>
    </location>
</feature>
<feature type="region of interest" description="Disordered" evidence="4">
    <location>
        <begin position="1"/>
        <end position="124"/>
    </location>
</feature>
<name>A0A9P5S9R2_9FUNG</name>
<feature type="compositionally biased region" description="Low complexity" evidence="4">
    <location>
        <begin position="1022"/>
        <end position="1079"/>
    </location>
</feature>
<feature type="compositionally biased region" description="Polar residues" evidence="4">
    <location>
        <begin position="614"/>
        <end position="627"/>
    </location>
</feature>
<dbReference type="Pfam" id="PF00646">
    <property type="entry name" value="F-box"/>
    <property type="match status" value="1"/>
</dbReference>
<keyword evidence="7" id="KW-1185">Reference proteome</keyword>
<dbReference type="GO" id="GO:0006206">
    <property type="term" value="P:pyrimidine nucleobase metabolic process"/>
    <property type="evidence" value="ECO:0007669"/>
    <property type="project" value="TreeGrafter"/>
</dbReference>
<dbReference type="InterPro" id="IPR036322">
    <property type="entry name" value="WD40_repeat_dom_sf"/>
</dbReference>
<dbReference type="GO" id="GO:0009166">
    <property type="term" value="P:nucleotide catabolic process"/>
    <property type="evidence" value="ECO:0007669"/>
    <property type="project" value="TreeGrafter"/>
</dbReference>
<feature type="compositionally biased region" description="Low complexity" evidence="4">
    <location>
        <begin position="1087"/>
        <end position="1129"/>
    </location>
</feature>
<comment type="caution">
    <text evidence="6">The sequence shown here is derived from an EMBL/GenBank/DDBJ whole genome shotgun (WGS) entry which is preliminary data.</text>
</comment>
<dbReference type="Gene3D" id="2.130.10.10">
    <property type="entry name" value="YVTN repeat-like/Quinoprotein amine dehydrogenase"/>
    <property type="match status" value="1"/>
</dbReference>
<dbReference type="InterPro" id="IPR036047">
    <property type="entry name" value="F-box-like_dom_sf"/>
</dbReference>
<dbReference type="GO" id="GO:0008252">
    <property type="term" value="F:nucleotidase activity"/>
    <property type="evidence" value="ECO:0007669"/>
    <property type="project" value="TreeGrafter"/>
</dbReference>
<keyword evidence="1 3" id="KW-0853">WD repeat</keyword>
<evidence type="ECO:0000256" key="4">
    <source>
        <dbReference type="SAM" id="MobiDB-lite"/>
    </source>
</evidence>
<dbReference type="AlphaFoldDB" id="A0A9P5S9R2"/>
<dbReference type="InterPro" id="IPR001810">
    <property type="entry name" value="F-box_dom"/>
</dbReference>
<feature type="region of interest" description="Disordered" evidence="4">
    <location>
        <begin position="614"/>
        <end position="662"/>
    </location>
</feature>
<evidence type="ECO:0000313" key="7">
    <source>
        <dbReference type="Proteomes" id="UP000748756"/>
    </source>
</evidence>
<feature type="region of interest" description="Disordered" evidence="4">
    <location>
        <begin position="905"/>
        <end position="943"/>
    </location>
</feature>
<feature type="compositionally biased region" description="Polar residues" evidence="4">
    <location>
        <begin position="641"/>
        <end position="653"/>
    </location>
</feature>
<evidence type="ECO:0000256" key="3">
    <source>
        <dbReference type="PROSITE-ProRule" id="PRU00221"/>
    </source>
</evidence>
<dbReference type="PROSITE" id="PS50082">
    <property type="entry name" value="WD_REPEATS_2"/>
    <property type="match status" value="2"/>
</dbReference>
<gene>
    <name evidence="6" type="ORF">BG015_002094</name>
</gene>
<dbReference type="InterPro" id="IPR019775">
    <property type="entry name" value="WD40_repeat_CS"/>
</dbReference>
<organism evidence="6 7">
    <name type="scientific">Linnemannia schmuckeri</name>
    <dbReference type="NCBI Taxonomy" id="64567"/>
    <lineage>
        <taxon>Eukaryota</taxon>
        <taxon>Fungi</taxon>
        <taxon>Fungi incertae sedis</taxon>
        <taxon>Mucoromycota</taxon>
        <taxon>Mortierellomycotina</taxon>
        <taxon>Mortierellomycetes</taxon>
        <taxon>Mortierellales</taxon>
        <taxon>Mortierellaceae</taxon>
        <taxon>Linnemannia</taxon>
    </lineage>
</organism>
<feature type="region of interest" description="Disordered" evidence="4">
    <location>
        <begin position="973"/>
        <end position="1191"/>
    </location>
</feature>
<dbReference type="Pfam" id="PF00400">
    <property type="entry name" value="WD40"/>
    <property type="match status" value="2"/>
</dbReference>
<dbReference type="SUPFAM" id="SSF81383">
    <property type="entry name" value="F-box domain"/>
    <property type="match status" value="1"/>
</dbReference>
<evidence type="ECO:0000256" key="1">
    <source>
        <dbReference type="ARBA" id="ARBA00022574"/>
    </source>
</evidence>
<reference evidence="6" key="1">
    <citation type="journal article" date="2020" name="Fungal Divers.">
        <title>Resolving the Mortierellaceae phylogeny through synthesis of multi-gene phylogenetics and phylogenomics.</title>
        <authorList>
            <person name="Vandepol N."/>
            <person name="Liber J."/>
            <person name="Desiro A."/>
            <person name="Na H."/>
            <person name="Kennedy M."/>
            <person name="Barry K."/>
            <person name="Grigoriev I.V."/>
            <person name="Miller A.N."/>
            <person name="O'Donnell K."/>
            <person name="Stajich J.E."/>
            <person name="Bonito G."/>
        </authorList>
    </citation>
    <scope>NUCLEOTIDE SEQUENCE</scope>
    <source>
        <strain evidence="6">NRRL 6426</strain>
    </source>
</reference>
<dbReference type="Proteomes" id="UP000748756">
    <property type="component" value="Unassembled WGS sequence"/>
</dbReference>
<feature type="compositionally biased region" description="Low complexity" evidence="4">
    <location>
        <begin position="1166"/>
        <end position="1185"/>
    </location>
</feature>